<protein>
    <submittedName>
        <fullName evidence="2">Transcriptional regulator, XRE family</fullName>
    </submittedName>
</protein>
<gene>
    <name evidence="2" type="ordered locus">MICA_2455</name>
</gene>
<sequence length="79" mass="8147">MITAPQIRAARAFLNWSQDELAKQAGVSAPTIKRVELKGPDSSSLGTIKAIKAALEAGGVSFSDEGCVCPSATPCKKTA</sequence>
<dbReference type="HOGENOM" id="CLU_066192_28_0_5"/>
<accession>G2KNW1</accession>
<feature type="domain" description="HTH cro/C1-type" evidence="1">
    <location>
        <begin position="7"/>
        <end position="36"/>
    </location>
</feature>
<evidence type="ECO:0000313" key="3">
    <source>
        <dbReference type="Proteomes" id="UP000009286"/>
    </source>
</evidence>
<reference evidence="2 3" key="1">
    <citation type="journal article" date="2011" name="BMC Genomics">
        <title>Genomic insights into an obligate epibiotic bacterial predator: Micavibrio aeruginosavorus ARL-13.</title>
        <authorList>
            <person name="Wang Z."/>
            <person name="Kadouri D."/>
            <person name="Wu M."/>
        </authorList>
    </citation>
    <scope>NUCLEOTIDE SEQUENCE [LARGE SCALE GENOMIC DNA]</scope>
    <source>
        <strain evidence="2 3">ARL-13</strain>
    </source>
</reference>
<dbReference type="PROSITE" id="PS50943">
    <property type="entry name" value="HTH_CROC1"/>
    <property type="match status" value="1"/>
</dbReference>
<dbReference type="RefSeq" id="WP_014103979.1">
    <property type="nucleotide sequence ID" value="NC_016026.1"/>
</dbReference>
<dbReference type="STRING" id="856793.MICA_2455"/>
<dbReference type="InterPro" id="IPR001387">
    <property type="entry name" value="Cro/C1-type_HTH"/>
</dbReference>
<dbReference type="Pfam" id="PF01381">
    <property type="entry name" value="HTH_3"/>
    <property type="match status" value="1"/>
</dbReference>
<dbReference type="SUPFAM" id="SSF47413">
    <property type="entry name" value="lambda repressor-like DNA-binding domains"/>
    <property type="match status" value="1"/>
</dbReference>
<dbReference type="Gene3D" id="1.10.260.40">
    <property type="entry name" value="lambda repressor-like DNA-binding domains"/>
    <property type="match status" value="1"/>
</dbReference>
<dbReference type="EMBL" id="CP002382">
    <property type="protein sequence ID" value="AEP10756.1"/>
    <property type="molecule type" value="Genomic_DNA"/>
</dbReference>
<name>G2KNW1_MICAA</name>
<keyword evidence="3" id="KW-1185">Reference proteome</keyword>
<dbReference type="OrthoDB" id="3782725at2"/>
<dbReference type="KEGG" id="mai:MICA_2455"/>
<dbReference type="eggNOG" id="COG1396">
    <property type="taxonomic scope" value="Bacteria"/>
</dbReference>
<proteinExistence type="predicted"/>
<dbReference type="InterPro" id="IPR010982">
    <property type="entry name" value="Lambda_DNA-bd_dom_sf"/>
</dbReference>
<dbReference type="AlphaFoldDB" id="G2KNW1"/>
<organism evidence="2 3">
    <name type="scientific">Micavibrio aeruginosavorus (strain ARL-13)</name>
    <dbReference type="NCBI Taxonomy" id="856793"/>
    <lineage>
        <taxon>Bacteria</taxon>
        <taxon>Pseudomonadati</taxon>
        <taxon>Bdellovibrionota</taxon>
        <taxon>Bdellovibrionia</taxon>
        <taxon>Bdellovibrionales</taxon>
        <taxon>Pseudobdellovibrionaceae</taxon>
        <taxon>Micavibrio</taxon>
    </lineage>
</organism>
<evidence type="ECO:0000313" key="2">
    <source>
        <dbReference type="EMBL" id="AEP10756.1"/>
    </source>
</evidence>
<dbReference type="CDD" id="cd00093">
    <property type="entry name" value="HTH_XRE"/>
    <property type="match status" value="1"/>
</dbReference>
<dbReference type="SMART" id="SM00530">
    <property type="entry name" value="HTH_XRE"/>
    <property type="match status" value="1"/>
</dbReference>
<evidence type="ECO:0000259" key="1">
    <source>
        <dbReference type="PROSITE" id="PS50943"/>
    </source>
</evidence>
<dbReference type="GO" id="GO:0003677">
    <property type="term" value="F:DNA binding"/>
    <property type="evidence" value="ECO:0007669"/>
    <property type="project" value="InterPro"/>
</dbReference>
<dbReference type="Proteomes" id="UP000009286">
    <property type="component" value="Chromosome"/>
</dbReference>